<comment type="caution">
    <text evidence="1">The sequence shown here is derived from an EMBL/GenBank/DDBJ whole genome shotgun (WGS) entry which is preliminary data.</text>
</comment>
<sequence>MGFEFIVVNFGFCRVGKSKTKKQRRRSVKKRQAKVKGTLQEMQQKVKMAPPKNKLPSRRVSIFSPGWGISVGVKTVELSKLILKEFKKKMHEQYVFVSFLLNFFVK</sequence>
<dbReference type="EMBL" id="VIEB01001488">
    <property type="protein sequence ID" value="TQD71793.1"/>
    <property type="molecule type" value="Genomic_DNA"/>
</dbReference>
<organism evidence="1 2">
    <name type="scientific">Malus baccata</name>
    <name type="common">Siberian crab apple</name>
    <name type="synonym">Pyrus baccata</name>
    <dbReference type="NCBI Taxonomy" id="106549"/>
    <lineage>
        <taxon>Eukaryota</taxon>
        <taxon>Viridiplantae</taxon>
        <taxon>Streptophyta</taxon>
        <taxon>Embryophyta</taxon>
        <taxon>Tracheophyta</taxon>
        <taxon>Spermatophyta</taxon>
        <taxon>Magnoliopsida</taxon>
        <taxon>eudicotyledons</taxon>
        <taxon>Gunneridae</taxon>
        <taxon>Pentapetalae</taxon>
        <taxon>rosids</taxon>
        <taxon>fabids</taxon>
        <taxon>Rosales</taxon>
        <taxon>Rosaceae</taxon>
        <taxon>Amygdaloideae</taxon>
        <taxon>Maleae</taxon>
        <taxon>Malus</taxon>
    </lineage>
</organism>
<accession>A0A540KC38</accession>
<evidence type="ECO:0000313" key="1">
    <source>
        <dbReference type="EMBL" id="TQD71793.1"/>
    </source>
</evidence>
<proteinExistence type="predicted"/>
<reference evidence="1 2" key="1">
    <citation type="journal article" date="2019" name="G3 (Bethesda)">
        <title>Sequencing of a Wild Apple (Malus baccata) Genome Unravels the Differences Between Cultivated and Wild Apple Species Regarding Disease Resistance and Cold Tolerance.</title>
        <authorList>
            <person name="Chen X."/>
        </authorList>
    </citation>
    <scope>NUCLEOTIDE SEQUENCE [LARGE SCALE GENOMIC DNA]</scope>
    <source>
        <strain evidence="2">cv. Shandingzi</strain>
        <tissue evidence="1">Leaves</tissue>
    </source>
</reference>
<protein>
    <submittedName>
        <fullName evidence="1">Uncharacterized protein</fullName>
    </submittedName>
</protein>
<dbReference type="AlphaFoldDB" id="A0A540KC38"/>
<name>A0A540KC38_MALBA</name>
<keyword evidence="2" id="KW-1185">Reference proteome</keyword>
<gene>
    <name evidence="1" type="ORF">C1H46_042661</name>
</gene>
<evidence type="ECO:0000313" key="2">
    <source>
        <dbReference type="Proteomes" id="UP000315295"/>
    </source>
</evidence>
<dbReference type="Proteomes" id="UP000315295">
    <property type="component" value="Unassembled WGS sequence"/>
</dbReference>